<dbReference type="PROSITE" id="PS00086">
    <property type="entry name" value="CYTOCHROME_P450"/>
    <property type="match status" value="1"/>
</dbReference>
<dbReference type="AlphaFoldDB" id="A0A8H7UAK9"/>
<feature type="binding site" description="axial binding residue" evidence="3">
    <location>
        <position position="573"/>
    </location>
    <ligand>
        <name>heme</name>
        <dbReference type="ChEBI" id="CHEBI:30413"/>
    </ligand>
    <ligandPart>
        <name>Fe</name>
        <dbReference type="ChEBI" id="CHEBI:18248"/>
    </ligandPart>
</feature>
<comment type="similarity">
    <text evidence="4">Belongs to the cytochrome P450 family.</text>
</comment>
<evidence type="ECO:0000256" key="2">
    <source>
        <dbReference type="ARBA" id="ARBA00023004"/>
    </source>
</evidence>
<keyword evidence="6" id="KW-0812">Transmembrane</keyword>
<dbReference type="EMBL" id="JAEPRA010000022">
    <property type="protein sequence ID" value="KAG2172629.1"/>
    <property type="molecule type" value="Genomic_DNA"/>
</dbReference>
<evidence type="ECO:0000256" key="1">
    <source>
        <dbReference type="ARBA" id="ARBA00022723"/>
    </source>
</evidence>
<dbReference type="PRINTS" id="PR00463">
    <property type="entry name" value="EP450I"/>
</dbReference>
<evidence type="ECO:0000313" key="7">
    <source>
        <dbReference type="EMBL" id="KAG2172629.1"/>
    </source>
</evidence>
<dbReference type="Pfam" id="PF00067">
    <property type="entry name" value="p450"/>
    <property type="match status" value="1"/>
</dbReference>
<evidence type="ECO:0008006" key="9">
    <source>
        <dbReference type="Google" id="ProtNLM"/>
    </source>
</evidence>
<dbReference type="Proteomes" id="UP000612746">
    <property type="component" value="Unassembled WGS sequence"/>
</dbReference>
<comment type="cofactor">
    <cofactor evidence="3">
        <name>heme</name>
        <dbReference type="ChEBI" id="CHEBI:30413"/>
    </cofactor>
</comment>
<protein>
    <recommendedName>
        <fullName evidence="9">Cytochrome P450</fullName>
    </recommendedName>
</protein>
<name>A0A8H7UAK9_9FUNG</name>
<sequence>MIWCCKFRMPWLRGKIAKATFGLWIAPAVVMYHITQFHVTVLNLALSSALPILRPIYGRTLDYSVETRAADMWQSASQLTTKNNAIIAGVFVVSISVAVRWYRRRYSDTAPPGYKSQKDLPCPPGLPVLGNALQLSFSKVITNLENWAWEYGTEYKVHAGPFPVVVLSSATAIEQIYKERPHNIRRSANIEKLFDDSNIPGLFSMEGERWRHSRNWMAPQLTLAKTNKAGPVIIKHVVILRSAMQELSKTMEELNEKFYPSITSLESSHQTNVFYNPKDLKIDLKPFQEYSYSVIIDFGFAHENNTHFSPTLFQDLKIVFDVIRRRALMPIPLYKYGIRDATDKKFDRTIADLKSSIKRIIEEYTPEDFKQNEDKMSTMLKSLYIAAQEEEEQNEKINMNMASKAAKRVTIDDIIGNLITAIVAGYDTTSNTLHNIAYRLACNPEAQKKLQEEADSVFGPPEKRANMSAEELSAVFNDDYIKQFPYANAVIQETNRLSVPMLDGVLTKDLVIDGHYYKKNTVFVALIRVAALRSCPTPDPFKFKPERWIECTPEERRIHDKTAWGFGAGPRMCPGRHLATMELVIALVSVLTLYDIKQIEKPGSAPHVVQSSPATNLLDNVHLRYIPRY</sequence>
<feature type="coiled-coil region" evidence="5">
    <location>
        <begin position="380"/>
        <end position="407"/>
    </location>
</feature>
<dbReference type="GO" id="GO:0020037">
    <property type="term" value="F:heme binding"/>
    <property type="evidence" value="ECO:0007669"/>
    <property type="project" value="InterPro"/>
</dbReference>
<keyword evidence="4" id="KW-0560">Oxidoreductase</keyword>
<dbReference type="InterPro" id="IPR017972">
    <property type="entry name" value="Cyt_P450_CS"/>
</dbReference>
<dbReference type="GO" id="GO:0004497">
    <property type="term" value="F:monooxygenase activity"/>
    <property type="evidence" value="ECO:0007669"/>
    <property type="project" value="UniProtKB-KW"/>
</dbReference>
<keyword evidence="3 4" id="KW-0349">Heme</keyword>
<organism evidence="7 8">
    <name type="scientific">Umbelopsis vinacea</name>
    <dbReference type="NCBI Taxonomy" id="44442"/>
    <lineage>
        <taxon>Eukaryota</taxon>
        <taxon>Fungi</taxon>
        <taxon>Fungi incertae sedis</taxon>
        <taxon>Mucoromycota</taxon>
        <taxon>Mucoromycotina</taxon>
        <taxon>Umbelopsidomycetes</taxon>
        <taxon>Umbelopsidales</taxon>
        <taxon>Umbelopsidaceae</taxon>
        <taxon>Umbelopsis</taxon>
    </lineage>
</organism>
<dbReference type="InterPro" id="IPR001128">
    <property type="entry name" value="Cyt_P450"/>
</dbReference>
<dbReference type="Gene3D" id="1.10.630.10">
    <property type="entry name" value="Cytochrome P450"/>
    <property type="match status" value="1"/>
</dbReference>
<gene>
    <name evidence="7" type="ORF">INT44_002644</name>
</gene>
<keyword evidence="6" id="KW-0472">Membrane</keyword>
<evidence type="ECO:0000256" key="4">
    <source>
        <dbReference type="RuleBase" id="RU000461"/>
    </source>
</evidence>
<dbReference type="PANTHER" id="PTHR24301:SF11">
    <property type="entry name" value="CYTOCHROME P450"/>
    <property type="match status" value="1"/>
</dbReference>
<evidence type="ECO:0000256" key="3">
    <source>
        <dbReference type="PIRSR" id="PIRSR602401-1"/>
    </source>
</evidence>
<comment type="caution">
    <text evidence="7">The sequence shown here is derived from an EMBL/GenBank/DDBJ whole genome shotgun (WGS) entry which is preliminary data.</text>
</comment>
<keyword evidence="4" id="KW-0503">Monooxygenase</keyword>
<dbReference type="PRINTS" id="PR00385">
    <property type="entry name" value="P450"/>
</dbReference>
<evidence type="ECO:0000256" key="5">
    <source>
        <dbReference type="SAM" id="Coils"/>
    </source>
</evidence>
<dbReference type="GO" id="GO:0016705">
    <property type="term" value="F:oxidoreductase activity, acting on paired donors, with incorporation or reduction of molecular oxygen"/>
    <property type="evidence" value="ECO:0007669"/>
    <property type="project" value="InterPro"/>
</dbReference>
<evidence type="ECO:0000256" key="6">
    <source>
        <dbReference type="SAM" id="Phobius"/>
    </source>
</evidence>
<dbReference type="PANTHER" id="PTHR24301">
    <property type="entry name" value="THROMBOXANE-A SYNTHASE"/>
    <property type="match status" value="1"/>
</dbReference>
<keyword evidence="5" id="KW-0175">Coiled coil</keyword>
<reference evidence="7" key="1">
    <citation type="submission" date="2020-12" db="EMBL/GenBank/DDBJ databases">
        <title>Metabolic potential, ecology and presence of endohyphal bacteria is reflected in genomic diversity of Mucoromycotina.</title>
        <authorList>
            <person name="Muszewska A."/>
            <person name="Okrasinska A."/>
            <person name="Steczkiewicz K."/>
            <person name="Drgas O."/>
            <person name="Orlowska M."/>
            <person name="Perlinska-Lenart U."/>
            <person name="Aleksandrzak-Piekarczyk T."/>
            <person name="Szatraj K."/>
            <person name="Zielenkiewicz U."/>
            <person name="Pilsyk S."/>
            <person name="Malc E."/>
            <person name="Mieczkowski P."/>
            <person name="Kruszewska J.S."/>
            <person name="Biernat P."/>
            <person name="Pawlowska J."/>
        </authorList>
    </citation>
    <scope>NUCLEOTIDE SEQUENCE</scope>
    <source>
        <strain evidence="7">WA0000051536</strain>
    </source>
</reference>
<keyword evidence="2 3" id="KW-0408">Iron</keyword>
<feature type="transmembrane region" description="Helical" evidence="6">
    <location>
        <begin position="21"/>
        <end position="46"/>
    </location>
</feature>
<dbReference type="GO" id="GO:0005506">
    <property type="term" value="F:iron ion binding"/>
    <property type="evidence" value="ECO:0007669"/>
    <property type="project" value="InterPro"/>
</dbReference>
<dbReference type="OrthoDB" id="1470350at2759"/>
<proteinExistence type="inferred from homology"/>
<keyword evidence="8" id="KW-1185">Reference proteome</keyword>
<dbReference type="InterPro" id="IPR002401">
    <property type="entry name" value="Cyt_P450_E_grp-I"/>
</dbReference>
<accession>A0A8H7UAK9</accession>
<keyword evidence="6" id="KW-1133">Transmembrane helix</keyword>
<keyword evidence="1 3" id="KW-0479">Metal-binding</keyword>
<evidence type="ECO:0000313" key="8">
    <source>
        <dbReference type="Proteomes" id="UP000612746"/>
    </source>
</evidence>
<dbReference type="InterPro" id="IPR036396">
    <property type="entry name" value="Cyt_P450_sf"/>
</dbReference>
<dbReference type="SUPFAM" id="SSF48264">
    <property type="entry name" value="Cytochrome P450"/>
    <property type="match status" value="1"/>
</dbReference>